<name>A0AAE0KQ57_9CHLO</name>
<protein>
    <recommendedName>
        <fullName evidence="4">Tyrosine-protein kinase ephrin type A/B receptor-like domain-containing protein</fullName>
    </recommendedName>
</protein>
<keyword evidence="1" id="KW-0732">Signal</keyword>
<dbReference type="PANTHER" id="PTHR21274:SF0">
    <property type="entry name" value="MECKELIN"/>
    <property type="match status" value="1"/>
</dbReference>
<dbReference type="EMBL" id="LGRX02021707">
    <property type="protein sequence ID" value="KAK3256385.1"/>
    <property type="molecule type" value="Genomic_DNA"/>
</dbReference>
<dbReference type="InterPro" id="IPR019170">
    <property type="entry name" value="Meckelin"/>
</dbReference>
<feature type="chain" id="PRO_5042284879" description="Tyrosine-protein kinase ephrin type A/B receptor-like domain-containing protein" evidence="1">
    <location>
        <begin position="21"/>
        <end position="443"/>
    </location>
</feature>
<sequence>MLKPQGLALLLATFIEGIWAAYDFKVVNPVSSCADDEFFDISGLECVACQSTEVVNDDGLSCVCPLGWIRGSTTTVGEYPFCISCLDADLASSSDRTRCLACGFGSTLDKTVGECVCTNADAVLIEHDVVGMYLDSKECYTCPTNSWKSTTDASKCEECPMVEGTIPAVSMEYNAATQKCVCPASLADGISCVAESSWETELEQQLGVNFATKSEITYYDVGDERTSIDVESWWLEENLVEATWNCTKYHDREACNSIANMCVLQMYDPSSVACAAYQELHDLRRDQEYHASEIEPAVGWSYTLPWLYYTGGTLAYTEALDVETQVSFTEHEYAQAKVSHMVVVLSIYTLNGTWLGFHNLTREFQLCDGAFKHTNDWQRFGRNYDNQCKLTVTELTEAVRQAGHQNDLAEPLFYDLYLQDLQGAATTNWPERLYPIPIYNVNL</sequence>
<keyword evidence="3" id="KW-1185">Reference proteome</keyword>
<reference evidence="2 3" key="1">
    <citation type="journal article" date="2015" name="Genome Biol. Evol.">
        <title>Comparative Genomics of a Bacterivorous Green Alga Reveals Evolutionary Causalities and Consequences of Phago-Mixotrophic Mode of Nutrition.</title>
        <authorList>
            <person name="Burns J.A."/>
            <person name="Paasch A."/>
            <person name="Narechania A."/>
            <person name="Kim E."/>
        </authorList>
    </citation>
    <scope>NUCLEOTIDE SEQUENCE [LARGE SCALE GENOMIC DNA]</scope>
    <source>
        <strain evidence="2 3">PLY_AMNH</strain>
    </source>
</reference>
<evidence type="ECO:0000313" key="2">
    <source>
        <dbReference type="EMBL" id="KAK3256385.1"/>
    </source>
</evidence>
<organism evidence="2 3">
    <name type="scientific">Cymbomonas tetramitiformis</name>
    <dbReference type="NCBI Taxonomy" id="36881"/>
    <lineage>
        <taxon>Eukaryota</taxon>
        <taxon>Viridiplantae</taxon>
        <taxon>Chlorophyta</taxon>
        <taxon>Pyramimonadophyceae</taxon>
        <taxon>Pyramimonadales</taxon>
        <taxon>Pyramimonadaceae</taxon>
        <taxon>Cymbomonas</taxon>
    </lineage>
</organism>
<comment type="caution">
    <text evidence="2">The sequence shown here is derived from an EMBL/GenBank/DDBJ whole genome shotgun (WGS) entry which is preliminary data.</text>
</comment>
<dbReference type="AlphaFoldDB" id="A0AAE0KQ57"/>
<dbReference type="GO" id="GO:0036038">
    <property type="term" value="C:MKS complex"/>
    <property type="evidence" value="ECO:0007669"/>
    <property type="project" value="InterPro"/>
</dbReference>
<evidence type="ECO:0000313" key="3">
    <source>
        <dbReference type="Proteomes" id="UP001190700"/>
    </source>
</evidence>
<accession>A0AAE0KQ57</accession>
<dbReference type="SUPFAM" id="SSF57184">
    <property type="entry name" value="Growth factor receptor domain"/>
    <property type="match status" value="1"/>
</dbReference>
<gene>
    <name evidence="2" type="ORF">CYMTET_34478</name>
</gene>
<proteinExistence type="predicted"/>
<evidence type="ECO:0008006" key="4">
    <source>
        <dbReference type="Google" id="ProtNLM"/>
    </source>
</evidence>
<dbReference type="InterPro" id="IPR009030">
    <property type="entry name" value="Growth_fac_rcpt_cys_sf"/>
</dbReference>
<feature type="non-terminal residue" evidence="2">
    <location>
        <position position="443"/>
    </location>
</feature>
<evidence type="ECO:0000256" key="1">
    <source>
        <dbReference type="SAM" id="SignalP"/>
    </source>
</evidence>
<dbReference type="Gene3D" id="2.10.50.10">
    <property type="entry name" value="Tumor Necrosis Factor Receptor, subunit A, domain 2"/>
    <property type="match status" value="1"/>
</dbReference>
<dbReference type="PANTHER" id="PTHR21274">
    <property type="entry name" value="MECKELIN"/>
    <property type="match status" value="1"/>
</dbReference>
<dbReference type="GO" id="GO:0060271">
    <property type="term" value="P:cilium assembly"/>
    <property type="evidence" value="ECO:0007669"/>
    <property type="project" value="InterPro"/>
</dbReference>
<dbReference type="Proteomes" id="UP001190700">
    <property type="component" value="Unassembled WGS sequence"/>
</dbReference>
<feature type="signal peptide" evidence="1">
    <location>
        <begin position="1"/>
        <end position="20"/>
    </location>
</feature>
<dbReference type="Pfam" id="PF09773">
    <property type="entry name" value="Meckelin"/>
    <property type="match status" value="1"/>
</dbReference>